<dbReference type="InterPro" id="IPR013785">
    <property type="entry name" value="Aldolase_TIM"/>
</dbReference>
<dbReference type="NCBIfam" id="TIGR02129">
    <property type="entry name" value="hisA_euk"/>
    <property type="match status" value="1"/>
</dbReference>
<keyword evidence="4 7" id="KW-0413">Isomerase</keyword>
<dbReference type="GO" id="GO:0005737">
    <property type="term" value="C:cytoplasm"/>
    <property type="evidence" value="ECO:0007669"/>
    <property type="project" value="TreeGrafter"/>
</dbReference>
<dbReference type="InterPro" id="IPR044524">
    <property type="entry name" value="Isoase_HisA-like"/>
</dbReference>
<keyword evidence="2 6" id="KW-0028">Amino-acid biosynthesis</keyword>
<dbReference type="Gene3D" id="3.20.20.70">
    <property type="entry name" value="Aldolase class I"/>
    <property type="match status" value="1"/>
</dbReference>
<sequence length="251" mass="27128">MSLFRPCIDLHDGKVKQIVGSTLSDSESTVKTNFVAEHDSSWFAELYRRDGLTGGHVIKLGPGNDEAAKRALAAYPGGLQVGGGVTAENAPEWLAAGAGQVIVTSYIFADGELKRDRLEKLFRSTGRDRLVLDLSCRRLPGGGYRIVTDRWQKFTTLAVDAATLNQLADYACEFLVHAVDVEGRQSGIDAELLGILAEHSPIPCVYAGGIRNFDDIEQVRRAGNGRIGYTIGSALDIFGGPLSYAEVVRRS</sequence>
<comment type="pathway">
    <text evidence="5">Amino-acid biosynthesis.</text>
</comment>
<evidence type="ECO:0000256" key="3">
    <source>
        <dbReference type="ARBA" id="ARBA00023102"/>
    </source>
</evidence>
<dbReference type="AlphaFoldDB" id="A0A2U1B4A5"/>
<dbReference type="GeneID" id="78294836"/>
<dbReference type="GO" id="GO:0000105">
    <property type="term" value="P:L-histidine biosynthetic process"/>
    <property type="evidence" value="ECO:0007669"/>
    <property type="project" value="UniProtKB-KW"/>
</dbReference>
<accession>A0A2U1B4A5</accession>
<evidence type="ECO:0000313" key="8">
    <source>
        <dbReference type="Proteomes" id="UP000245959"/>
    </source>
</evidence>
<evidence type="ECO:0000256" key="5">
    <source>
        <dbReference type="ARBA" id="ARBA00029440"/>
    </source>
</evidence>
<evidence type="ECO:0000256" key="4">
    <source>
        <dbReference type="ARBA" id="ARBA00023235"/>
    </source>
</evidence>
<dbReference type="PANTHER" id="PTHR43090">
    <property type="entry name" value="1-(5-PHOSPHORIBOSYL)-5-[(5-PHOSPHORIBOSYLAMINO)METHYLIDENEAMINO] IMIDAZOLE-4-CARBOXAMIDE ISOMERASE"/>
    <property type="match status" value="1"/>
</dbReference>
<dbReference type="InterPro" id="IPR006062">
    <property type="entry name" value="His_biosynth"/>
</dbReference>
<gene>
    <name evidence="7" type="ORF">C8D82_10932</name>
</gene>
<dbReference type="EMBL" id="QEKH01000009">
    <property type="protein sequence ID" value="PVY43347.1"/>
    <property type="molecule type" value="Genomic_DNA"/>
</dbReference>
<dbReference type="GO" id="GO:0003949">
    <property type="term" value="F:1-(5-phosphoribosyl)-5-[(5-phosphoribosylamino)methylideneamino]imidazole-4-carboxamide isomerase activity"/>
    <property type="evidence" value="ECO:0007669"/>
    <property type="project" value="InterPro"/>
</dbReference>
<keyword evidence="8" id="KW-1185">Reference proteome</keyword>
<dbReference type="OrthoDB" id="9807749at2"/>
<evidence type="ECO:0000256" key="6">
    <source>
        <dbReference type="RuleBase" id="RU003657"/>
    </source>
</evidence>
<proteinExistence type="inferred from homology"/>
<dbReference type="Proteomes" id="UP000245959">
    <property type="component" value="Unassembled WGS sequence"/>
</dbReference>
<dbReference type="GO" id="GO:0000162">
    <property type="term" value="P:L-tryptophan biosynthetic process"/>
    <property type="evidence" value="ECO:0007669"/>
    <property type="project" value="TreeGrafter"/>
</dbReference>
<dbReference type="PANTHER" id="PTHR43090:SF2">
    <property type="entry name" value="1-(5-PHOSPHORIBOSYL)-5-[(5-PHOSPHORIBOSYLAMINO)METHYLIDENEAMINO] IMIDAZOLE-4-CARBOXAMIDE ISOMERASE"/>
    <property type="match status" value="1"/>
</dbReference>
<evidence type="ECO:0000256" key="1">
    <source>
        <dbReference type="ARBA" id="ARBA00009667"/>
    </source>
</evidence>
<evidence type="ECO:0000256" key="2">
    <source>
        <dbReference type="ARBA" id="ARBA00022605"/>
    </source>
</evidence>
<evidence type="ECO:0000313" key="7">
    <source>
        <dbReference type="EMBL" id="PVY43347.1"/>
    </source>
</evidence>
<dbReference type="RefSeq" id="WP_116883531.1">
    <property type="nucleotide sequence ID" value="NZ_CABMMC010000072.1"/>
</dbReference>
<comment type="similarity">
    <text evidence="1 6">Belongs to the HisA/HisF family.</text>
</comment>
<keyword evidence="3 6" id="KW-0368">Histidine biosynthesis</keyword>
<reference evidence="7 8" key="1">
    <citation type="submission" date="2018-04" db="EMBL/GenBank/DDBJ databases">
        <title>Genomic Encyclopedia of Type Strains, Phase IV (KMG-IV): sequencing the most valuable type-strain genomes for metagenomic binning, comparative biology and taxonomic classification.</title>
        <authorList>
            <person name="Goeker M."/>
        </authorList>
    </citation>
    <scope>NUCLEOTIDE SEQUENCE [LARGE SCALE GENOMIC DNA]</scope>
    <source>
        <strain evidence="7 8">DSM 14823</strain>
    </source>
</reference>
<dbReference type="InterPro" id="IPR011060">
    <property type="entry name" value="RibuloseP-bd_barrel"/>
</dbReference>
<name>A0A2U1B4A5_9BACT</name>
<dbReference type="SUPFAM" id="SSF51366">
    <property type="entry name" value="Ribulose-phoshate binding barrel"/>
    <property type="match status" value="1"/>
</dbReference>
<organism evidence="7 8">
    <name type="scientific">Victivallis vadensis</name>
    <dbReference type="NCBI Taxonomy" id="172901"/>
    <lineage>
        <taxon>Bacteria</taxon>
        <taxon>Pseudomonadati</taxon>
        <taxon>Lentisphaerota</taxon>
        <taxon>Lentisphaeria</taxon>
        <taxon>Victivallales</taxon>
        <taxon>Victivallaceae</taxon>
        <taxon>Victivallis</taxon>
    </lineage>
</organism>
<comment type="caution">
    <text evidence="7">The sequence shown here is derived from an EMBL/GenBank/DDBJ whole genome shotgun (WGS) entry which is preliminary data.</text>
</comment>
<protein>
    <submittedName>
        <fullName evidence="7">1-(5-phosphoribosyl)-5-[(5-phosphoribosylamino)methylideneamino] imidazole-4-carboxamide isomerase</fullName>
    </submittedName>
</protein>
<dbReference type="InterPro" id="IPR011858">
    <property type="entry name" value="His6/HISN3"/>
</dbReference>
<dbReference type="CDD" id="cd04723">
    <property type="entry name" value="HisA_HisF"/>
    <property type="match status" value="1"/>
</dbReference>
<dbReference type="Pfam" id="PF00977">
    <property type="entry name" value="His_biosynth"/>
    <property type="match status" value="1"/>
</dbReference>